<evidence type="ECO:0000313" key="7">
    <source>
        <dbReference type="EMBL" id="KAF6152983.1"/>
    </source>
</evidence>
<dbReference type="GO" id="GO:0016829">
    <property type="term" value="F:lyase activity"/>
    <property type="evidence" value="ECO:0007669"/>
    <property type="project" value="UniProtKB-KW"/>
</dbReference>
<feature type="region of interest" description="Disordered" evidence="6">
    <location>
        <begin position="1"/>
        <end position="42"/>
    </location>
</feature>
<reference evidence="7 8" key="1">
    <citation type="journal article" date="2020" name="IScience">
        <title>Genome Sequencing of the Endangered Kingdonia uniflora (Circaeasteraceae, Ranunculales) Reveals Potential Mechanisms of Evolutionary Specialization.</title>
        <authorList>
            <person name="Sun Y."/>
            <person name="Deng T."/>
            <person name="Zhang A."/>
            <person name="Moore M.J."/>
            <person name="Landis J.B."/>
            <person name="Lin N."/>
            <person name="Zhang H."/>
            <person name="Zhang X."/>
            <person name="Huang J."/>
            <person name="Zhang X."/>
            <person name="Sun H."/>
            <person name="Wang H."/>
        </authorList>
    </citation>
    <scope>NUCLEOTIDE SEQUENCE [LARGE SCALE GENOMIC DNA]</scope>
    <source>
        <strain evidence="7">TB1705</strain>
        <tissue evidence="7">Leaf</tissue>
    </source>
</reference>
<dbReference type="GO" id="GO:1990838">
    <property type="term" value="F:poly(U)-specific exoribonuclease activity, producing 3' uridine cyclic phosphate ends"/>
    <property type="evidence" value="ECO:0007669"/>
    <property type="project" value="UniProtKB-UniRule"/>
</dbReference>
<feature type="active site" description="Proton donor/acceptor" evidence="5">
    <location>
        <position position="223"/>
    </location>
</feature>
<name>A0A7J7MDJ7_9MAGN</name>
<proteinExistence type="inferred from homology"/>
<dbReference type="PANTHER" id="PTHR13522">
    <property type="entry name" value="U6 SNRNA PHOSPHODIESTERASE 1"/>
    <property type="match status" value="1"/>
</dbReference>
<dbReference type="Pfam" id="PF09749">
    <property type="entry name" value="HVSL"/>
    <property type="match status" value="1"/>
</dbReference>
<evidence type="ECO:0000256" key="3">
    <source>
        <dbReference type="ARBA" id="ARBA00023239"/>
    </source>
</evidence>
<sequence length="284" mass="32458">MEALIASYGDSSSDSESSSLPRETKTQSSNLKQELDRLPPPPIHLLNPPNAFDYFQMGQGNRVRNFEHVEGNYALHVHIPVHIPLLPRKELAQFLKKISSHLPALHVVDADIPLNILCKDDQKLEQIAIGKEFHISLGRTVPIRVHQIDSILTMLRQKLQFQRRYWIDFNKWAVFINDDCTRSFLSMEVIAGGLVEITRQIQAVNEIYRLHNLPEFYKDARPHISLAWALGDITDSLKRALEELSRYPSNGASSYKTSIFTCKFSGIDCKIGKKVYNICKFAEE</sequence>
<keyword evidence="4 5" id="KW-0539">Nucleus</keyword>
<dbReference type="HAMAP" id="MF_03040">
    <property type="entry name" value="USB1"/>
    <property type="match status" value="1"/>
</dbReference>
<evidence type="ECO:0000256" key="2">
    <source>
        <dbReference type="ARBA" id="ARBA00022801"/>
    </source>
</evidence>
<dbReference type="Proteomes" id="UP000541444">
    <property type="component" value="Unassembled WGS sequence"/>
</dbReference>
<dbReference type="EC" id="3.1.4.-" evidence="5"/>
<feature type="active site" description="Proton donor/acceptor" evidence="5">
    <location>
        <position position="134"/>
    </location>
</feature>
<evidence type="ECO:0000313" key="8">
    <source>
        <dbReference type="Proteomes" id="UP000541444"/>
    </source>
</evidence>
<dbReference type="GO" id="GO:0005634">
    <property type="term" value="C:nucleus"/>
    <property type="evidence" value="ECO:0007669"/>
    <property type="project" value="UniProtKB-SubCell"/>
</dbReference>
<evidence type="ECO:0000256" key="4">
    <source>
        <dbReference type="ARBA" id="ARBA00023242"/>
    </source>
</evidence>
<comment type="caution">
    <text evidence="7">The sequence shown here is derived from an EMBL/GenBank/DDBJ whole genome shotgun (WGS) entry which is preliminary data.</text>
</comment>
<dbReference type="EMBL" id="JACGCM010001588">
    <property type="protein sequence ID" value="KAF6152983.1"/>
    <property type="molecule type" value="Genomic_DNA"/>
</dbReference>
<feature type="compositionally biased region" description="Low complexity" evidence="6">
    <location>
        <begin position="10"/>
        <end position="19"/>
    </location>
</feature>
<dbReference type="AlphaFoldDB" id="A0A7J7MDJ7"/>
<dbReference type="FunFam" id="3.90.1140.10:FF:000008">
    <property type="entry name" value="U6 snRNA phosphodiesterase"/>
    <property type="match status" value="1"/>
</dbReference>
<keyword evidence="2 5" id="KW-0378">Hydrolase</keyword>
<dbReference type="Gene3D" id="3.90.1140.10">
    <property type="entry name" value="Cyclic phosphodiesterase"/>
    <property type="match status" value="1"/>
</dbReference>
<comment type="subcellular location">
    <subcellularLocation>
        <location evidence="5">Nucleus</location>
    </subcellularLocation>
</comment>
<evidence type="ECO:0000256" key="6">
    <source>
        <dbReference type="SAM" id="MobiDB-lite"/>
    </source>
</evidence>
<comment type="similarity">
    <text evidence="5">Belongs to the 2H phosphoesterase superfamily. USB1 family.</text>
</comment>
<evidence type="ECO:0000256" key="1">
    <source>
        <dbReference type="ARBA" id="ARBA00022722"/>
    </source>
</evidence>
<dbReference type="GO" id="GO:0034477">
    <property type="term" value="P:U6 snRNA 3'-end processing"/>
    <property type="evidence" value="ECO:0007669"/>
    <property type="project" value="UniProtKB-UniRule"/>
</dbReference>
<accession>A0A7J7MDJ7</accession>
<keyword evidence="8" id="KW-1185">Reference proteome</keyword>
<keyword evidence="3" id="KW-0456">Lyase</keyword>
<gene>
    <name evidence="7" type="ORF">GIB67_021588</name>
</gene>
<keyword evidence="1 5" id="KW-0540">Nuclease</keyword>
<comment type="function">
    <text evidence="5">Phosphodiesterase responsible for the U6 snRNA 3' end processing. Acts as an exoribonuclease (RNase) responsible for trimming the poly(U) tract of the last nucleotides in the pre-U6 snRNA molecule, leading to the formation of mature U6 snRNA.</text>
</comment>
<dbReference type="OrthoDB" id="49151at2759"/>
<organism evidence="7 8">
    <name type="scientific">Kingdonia uniflora</name>
    <dbReference type="NCBI Taxonomy" id="39325"/>
    <lineage>
        <taxon>Eukaryota</taxon>
        <taxon>Viridiplantae</taxon>
        <taxon>Streptophyta</taxon>
        <taxon>Embryophyta</taxon>
        <taxon>Tracheophyta</taxon>
        <taxon>Spermatophyta</taxon>
        <taxon>Magnoliopsida</taxon>
        <taxon>Ranunculales</taxon>
        <taxon>Circaeasteraceae</taxon>
        <taxon>Kingdonia</taxon>
    </lineage>
</organism>
<dbReference type="PANTHER" id="PTHR13522:SF3">
    <property type="entry name" value="U6 SNRNA PHOSPHODIESTERASE 1"/>
    <property type="match status" value="1"/>
</dbReference>
<protein>
    <recommendedName>
        <fullName evidence="5">U6 snRNA phosphodiesterase</fullName>
        <ecNumber evidence="5">3.1.4.-</ecNumber>
    </recommendedName>
</protein>
<evidence type="ECO:0000256" key="5">
    <source>
        <dbReference type="HAMAP-Rule" id="MF_03040"/>
    </source>
</evidence>
<dbReference type="InterPro" id="IPR027521">
    <property type="entry name" value="Usb1"/>
</dbReference>